<evidence type="ECO:0000313" key="2">
    <source>
        <dbReference type="Proteomes" id="UP000444185"/>
    </source>
</evidence>
<proteinExistence type="predicted"/>
<dbReference type="AlphaFoldDB" id="A0A844Y155"/>
<name>A0A844Y155_9SPHN</name>
<sequence length="381" mass="40727">MQPRLLALAGCRAGELGALSPTEWRALDALAEAHRLGPHLHGRLSRGEMPVEVPQDIAEGWRTAHRANAIAVLAQRRALAQAATLLGGLGIEAVALKGSALAWSVWPSPAERVMRDIDLLVPQDRAVEAYKALRDAGWQGPAATPELLDRLACEETHLPLLVSPDGVLCELHARAWASAPLAGLDMPRCDDAGLLERSVFDEVLDMRVPAAQDMLAHLVVHCACSHLFNVGPFALADIDYLTRKRVIDWPRFWKAAQREGYERAAALVLALTDSWFRPGLVDASGCPVAVPAEEVERAEALLVQQPAARRDINAIAGLTLGGGADRMAQHPLDEAEGSAGGLARAGQLARRGLSVAGSLLDGPTRRDGLATAATARWLRGD</sequence>
<organism evidence="1 2">
    <name type="scientific">Qipengyuania gaetbuli</name>
    <dbReference type="NCBI Taxonomy" id="266952"/>
    <lineage>
        <taxon>Bacteria</taxon>
        <taxon>Pseudomonadati</taxon>
        <taxon>Pseudomonadota</taxon>
        <taxon>Alphaproteobacteria</taxon>
        <taxon>Sphingomonadales</taxon>
        <taxon>Erythrobacteraceae</taxon>
        <taxon>Qipengyuania</taxon>
    </lineage>
</organism>
<evidence type="ECO:0008006" key="3">
    <source>
        <dbReference type="Google" id="ProtNLM"/>
    </source>
</evidence>
<protein>
    <recommendedName>
        <fullName evidence="3">Nucleotidyltransferase family protein</fullName>
    </recommendedName>
</protein>
<keyword evidence="2" id="KW-1185">Reference proteome</keyword>
<dbReference type="Pfam" id="PF14907">
    <property type="entry name" value="NTP_transf_5"/>
    <property type="match status" value="1"/>
</dbReference>
<dbReference type="EMBL" id="WTYF01000004">
    <property type="protein sequence ID" value="MXO51771.1"/>
    <property type="molecule type" value="Genomic_DNA"/>
</dbReference>
<reference evidence="1 2" key="1">
    <citation type="submission" date="2019-12" db="EMBL/GenBank/DDBJ databases">
        <title>Genomic-based taxomic classification of the family Erythrobacteraceae.</title>
        <authorList>
            <person name="Xu L."/>
        </authorList>
    </citation>
    <scope>NUCLEOTIDE SEQUENCE [LARGE SCALE GENOMIC DNA]</scope>
    <source>
        <strain evidence="1 2">DSM 16225</strain>
    </source>
</reference>
<gene>
    <name evidence="1" type="ORF">GRI42_10700</name>
</gene>
<evidence type="ECO:0000313" key="1">
    <source>
        <dbReference type="EMBL" id="MXO51771.1"/>
    </source>
</evidence>
<dbReference type="RefSeq" id="WP_160608475.1">
    <property type="nucleotide sequence ID" value="NZ_WTYF01000004.1"/>
</dbReference>
<dbReference type="InterPro" id="IPR039498">
    <property type="entry name" value="NTP_transf_5"/>
</dbReference>
<comment type="caution">
    <text evidence="1">The sequence shown here is derived from an EMBL/GenBank/DDBJ whole genome shotgun (WGS) entry which is preliminary data.</text>
</comment>
<dbReference type="OrthoDB" id="7866545at2"/>
<dbReference type="Proteomes" id="UP000444185">
    <property type="component" value="Unassembled WGS sequence"/>
</dbReference>
<accession>A0A844Y155</accession>